<dbReference type="Pfam" id="PF21235">
    <property type="entry name" value="UBA_ARI1"/>
    <property type="match status" value="1"/>
</dbReference>
<dbReference type="EMBL" id="CAAALY010029620">
    <property type="protein sequence ID" value="VEL16720.1"/>
    <property type="molecule type" value="Genomic_DNA"/>
</dbReference>
<protein>
    <recommendedName>
        <fullName evidence="2">E3 ubiquitin-protein ligase ARIH1-like UBA-like domain-containing protein</fullName>
    </recommendedName>
</protein>
<sequence length="103" mass="11624">MLDTEELLKLMNELINSVKQLIDLSPTELRLRLTQFKWDKDAFTEAYFDEACMGNFDISDLASPRADEERRTSVTEPLECNGAASSSTLNGKPIYGLPTYIDT</sequence>
<feature type="domain" description="E3 ubiquitin-protein ligase ARIH1-like UBA-like" evidence="2">
    <location>
        <begin position="10"/>
        <end position="49"/>
    </location>
</feature>
<dbReference type="AlphaFoldDB" id="A0A448WP36"/>
<feature type="region of interest" description="Disordered" evidence="1">
    <location>
        <begin position="80"/>
        <end position="103"/>
    </location>
</feature>
<dbReference type="OrthoDB" id="6256119at2759"/>
<evidence type="ECO:0000313" key="3">
    <source>
        <dbReference type="EMBL" id="VEL16720.1"/>
    </source>
</evidence>
<dbReference type="InterPro" id="IPR048962">
    <property type="entry name" value="ARIH1-like_UBL"/>
</dbReference>
<evidence type="ECO:0000259" key="2">
    <source>
        <dbReference type="Pfam" id="PF21235"/>
    </source>
</evidence>
<evidence type="ECO:0000313" key="4">
    <source>
        <dbReference type="Proteomes" id="UP000784294"/>
    </source>
</evidence>
<reference evidence="3" key="1">
    <citation type="submission" date="2018-11" db="EMBL/GenBank/DDBJ databases">
        <authorList>
            <consortium name="Pathogen Informatics"/>
        </authorList>
    </citation>
    <scope>NUCLEOTIDE SEQUENCE</scope>
</reference>
<organism evidence="3 4">
    <name type="scientific">Protopolystoma xenopodis</name>
    <dbReference type="NCBI Taxonomy" id="117903"/>
    <lineage>
        <taxon>Eukaryota</taxon>
        <taxon>Metazoa</taxon>
        <taxon>Spiralia</taxon>
        <taxon>Lophotrochozoa</taxon>
        <taxon>Platyhelminthes</taxon>
        <taxon>Monogenea</taxon>
        <taxon>Polyopisthocotylea</taxon>
        <taxon>Polystomatidea</taxon>
        <taxon>Polystomatidae</taxon>
        <taxon>Protopolystoma</taxon>
    </lineage>
</organism>
<name>A0A448WP36_9PLAT</name>
<evidence type="ECO:0000256" key="1">
    <source>
        <dbReference type="SAM" id="MobiDB-lite"/>
    </source>
</evidence>
<gene>
    <name evidence="3" type="ORF">PXEA_LOCUS10160</name>
</gene>
<dbReference type="Proteomes" id="UP000784294">
    <property type="component" value="Unassembled WGS sequence"/>
</dbReference>
<proteinExistence type="predicted"/>
<comment type="caution">
    <text evidence="3">The sequence shown here is derived from an EMBL/GenBank/DDBJ whole genome shotgun (WGS) entry which is preliminary data.</text>
</comment>
<accession>A0A448WP36</accession>
<keyword evidence="4" id="KW-1185">Reference proteome</keyword>